<dbReference type="AlphaFoldDB" id="A0A434AXP3"/>
<proteinExistence type="predicted"/>
<evidence type="ECO:0000313" key="1">
    <source>
        <dbReference type="EMBL" id="RUT79207.1"/>
    </source>
</evidence>
<dbReference type="Proteomes" id="UP000282985">
    <property type="component" value="Unassembled WGS sequence"/>
</dbReference>
<protein>
    <submittedName>
        <fullName evidence="1">Uncharacterized protein</fullName>
    </submittedName>
</protein>
<evidence type="ECO:0000313" key="2">
    <source>
        <dbReference type="Proteomes" id="UP000282985"/>
    </source>
</evidence>
<comment type="caution">
    <text evidence="1">The sequence shown here is derived from an EMBL/GenBank/DDBJ whole genome shotgun (WGS) entry which is preliminary data.</text>
</comment>
<gene>
    <name evidence="1" type="ORF">DLK05_05165</name>
</gene>
<keyword evidence="2" id="KW-1185">Reference proteome</keyword>
<sequence>MLISFDENDASKIRINFLILKLMSNNDRLFKIPEAVLLEYAEVVAELYPANAEEFIAFDSTFTAEYGNAIKESIAAVKTQKSDQIVMNEMAECTQKVLDAMSDCNHAYKSISYFVRKAFKDNEAVQNQFGFRDLHKVRNSQAKLIYFMEEHAEITAEYKNELLAEGCNAMLIDSLFQKAERLKTANIEQEKFKKERGVLTQDRSQLLNKVYGLVKPLSDVARIIFSDDEAQLAKYSLPKPKSSQNSSDDLIES</sequence>
<accession>A0A434AXP3</accession>
<name>A0A434AXP3_9BACT</name>
<organism evidence="1 2">
    <name type="scientific">Ancylomarina longa</name>
    <dbReference type="NCBI Taxonomy" id="2487017"/>
    <lineage>
        <taxon>Bacteria</taxon>
        <taxon>Pseudomonadati</taxon>
        <taxon>Bacteroidota</taxon>
        <taxon>Bacteroidia</taxon>
        <taxon>Marinilabiliales</taxon>
        <taxon>Marinifilaceae</taxon>
        <taxon>Ancylomarina</taxon>
    </lineage>
</organism>
<dbReference type="EMBL" id="RJJX01000004">
    <property type="protein sequence ID" value="RUT79207.1"/>
    <property type="molecule type" value="Genomic_DNA"/>
</dbReference>
<reference evidence="1 2" key="1">
    <citation type="submission" date="2018-11" db="EMBL/GenBank/DDBJ databases">
        <title>Parancylomarina longa gen. nov., sp. nov., isolated from sediments of southern Okinawa.</title>
        <authorList>
            <person name="Fu T."/>
        </authorList>
    </citation>
    <scope>NUCLEOTIDE SEQUENCE [LARGE SCALE GENOMIC DNA]</scope>
    <source>
        <strain evidence="1 2">T3-2 S1-C</strain>
    </source>
</reference>